<accession>A0A6L2M166</accession>
<reference evidence="1" key="1">
    <citation type="journal article" date="2019" name="Sci. Rep.">
        <title>Draft genome of Tanacetum cinerariifolium, the natural source of mosquito coil.</title>
        <authorList>
            <person name="Yamashiro T."/>
            <person name="Shiraishi A."/>
            <person name="Satake H."/>
            <person name="Nakayama K."/>
        </authorList>
    </citation>
    <scope>NUCLEOTIDE SEQUENCE</scope>
</reference>
<proteinExistence type="predicted"/>
<evidence type="ECO:0000313" key="1">
    <source>
        <dbReference type="EMBL" id="GEU67179.1"/>
    </source>
</evidence>
<gene>
    <name evidence="1" type="ORF">Tci_039157</name>
</gene>
<dbReference type="AlphaFoldDB" id="A0A6L2M166"/>
<organism evidence="1">
    <name type="scientific">Tanacetum cinerariifolium</name>
    <name type="common">Dalmatian daisy</name>
    <name type="synonym">Chrysanthemum cinerariifolium</name>
    <dbReference type="NCBI Taxonomy" id="118510"/>
    <lineage>
        <taxon>Eukaryota</taxon>
        <taxon>Viridiplantae</taxon>
        <taxon>Streptophyta</taxon>
        <taxon>Embryophyta</taxon>
        <taxon>Tracheophyta</taxon>
        <taxon>Spermatophyta</taxon>
        <taxon>Magnoliopsida</taxon>
        <taxon>eudicotyledons</taxon>
        <taxon>Gunneridae</taxon>
        <taxon>Pentapetalae</taxon>
        <taxon>asterids</taxon>
        <taxon>campanulids</taxon>
        <taxon>Asterales</taxon>
        <taxon>Asteraceae</taxon>
        <taxon>Asteroideae</taxon>
        <taxon>Anthemideae</taxon>
        <taxon>Anthemidinae</taxon>
        <taxon>Tanacetum</taxon>
    </lineage>
</organism>
<name>A0A6L2M166_TANCI</name>
<sequence length="220" mass="26298">MEEVSLNINEAKLKKITDEMLRQRCSSGDEHQYHIDQMKNFLKSDILWESQKEILVSSHPQKTTLLVLSCQRDLKAPVLCLINQYLLYLKKGNSEPEKIVLSLHKFPIVVFNDDDIEEQTSRWIIARRANECIVSITKPDFKNLNKNDVDDMYLQIMNGKSYNNDVKYGYTQRDLTKDEVERLKLFEEDIEVRLKYRRQMRRWESYVNRRPLGLQRERPE</sequence>
<dbReference type="EMBL" id="BKCJ010005516">
    <property type="protein sequence ID" value="GEU67179.1"/>
    <property type="molecule type" value="Genomic_DNA"/>
</dbReference>
<comment type="caution">
    <text evidence="1">The sequence shown here is derived from an EMBL/GenBank/DDBJ whole genome shotgun (WGS) entry which is preliminary data.</text>
</comment>
<protein>
    <submittedName>
        <fullName evidence="1">Uncharacterized protein</fullName>
    </submittedName>
</protein>